<feature type="binding site" evidence="11">
    <location>
        <position position="59"/>
    </location>
    <ligand>
        <name>ATP</name>
        <dbReference type="ChEBI" id="CHEBI:30616"/>
    </ligand>
</feature>
<gene>
    <name evidence="11" type="primary">pyrH</name>
    <name evidence="13" type="ORF">BFL28_06955</name>
</gene>
<feature type="binding site" evidence="11">
    <location>
        <position position="54"/>
    </location>
    <ligand>
        <name>UMP</name>
        <dbReference type="ChEBI" id="CHEBI:57865"/>
    </ligand>
</feature>
<keyword evidence="9 11" id="KW-0665">Pyrimidine biosynthesis</keyword>
<keyword evidence="6 11" id="KW-0547">Nucleotide-binding</keyword>
<evidence type="ECO:0000256" key="2">
    <source>
        <dbReference type="ARBA" id="ARBA00004791"/>
    </source>
</evidence>
<evidence type="ECO:0000256" key="8">
    <source>
        <dbReference type="ARBA" id="ARBA00022840"/>
    </source>
</evidence>
<dbReference type="InterPro" id="IPR011817">
    <property type="entry name" value="Uridylate_kinase"/>
</dbReference>
<keyword evidence="4 11" id="KW-0963">Cytoplasm</keyword>
<keyword evidence="8 11" id="KW-0067">ATP-binding</keyword>
<evidence type="ECO:0000256" key="10">
    <source>
        <dbReference type="ARBA" id="ARBA00047767"/>
    </source>
</evidence>
<dbReference type="OrthoDB" id="9807458at2"/>
<dbReference type="UniPathway" id="UPA00159">
    <property type="reaction ID" value="UER00275"/>
</dbReference>
<comment type="pathway">
    <text evidence="2 11">Pyrimidine metabolism; CTP biosynthesis via de novo pathway; UDP from UMP (UMPK route): step 1/1.</text>
</comment>
<evidence type="ECO:0000256" key="5">
    <source>
        <dbReference type="ARBA" id="ARBA00022679"/>
    </source>
</evidence>
<comment type="subcellular location">
    <subcellularLocation>
        <location evidence="1 11">Cytoplasm</location>
    </subcellularLocation>
</comment>
<comment type="caution">
    <text evidence="13">The sequence shown here is derived from an EMBL/GenBank/DDBJ whole genome shotgun (WGS) entry which is preliminary data.</text>
</comment>
<proteinExistence type="inferred from homology"/>
<evidence type="ECO:0000313" key="14">
    <source>
        <dbReference type="Proteomes" id="UP000094487"/>
    </source>
</evidence>
<feature type="binding site" evidence="11">
    <location>
        <begin position="12"/>
        <end position="15"/>
    </location>
    <ligand>
        <name>ATP</name>
        <dbReference type="ChEBI" id="CHEBI:30616"/>
    </ligand>
</feature>
<feature type="binding site" evidence="11">
    <location>
        <position position="168"/>
    </location>
    <ligand>
        <name>ATP</name>
        <dbReference type="ChEBI" id="CHEBI:30616"/>
    </ligand>
</feature>
<feature type="domain" description="Aspartate/glutamate/uridylate kinase" evidence="12">
    <location>
        <begin position="7"/>
        <end position="216"/>
    </location>
</feature>
<dbReference type="PIRSF" id="PIRSF005650">
    <property type="entry name" value="Uridylate_kin"/>
    <property type="match status" value="1"/>
</dbReference>
<dbReference type="InterPro" id="IPR001048">
    <property type="entry name" value="Asp/Glu/Uridylate_kinase"/>
</dbReference>
<protein>
    <recommendedName>
        <fullName evidence="11">Uridylate kinase</fullName>
        <shortName evidence="11">UK</shortName>
        <ecNumber evidence="11">2.7.4.22</ecNumber>
    </recommendedName>
    <alternativeName>
        <fullName evidence="11">Uridine monophosphate kinase</fullName>
        <shortName evidence="11">UMP kinase</shortName>
        <shortName evidence="11">UMPK</shortName>
    </alternativeName>
</protein>
<comment type="activity regulation">
    <text evidence="11">Inhibited by UTP.</text>
</comment>
<dbReference type="SUPFAM" id="SSF53633">
    <property type="entry name" value="Carbamate kinase-like"/>
    <property type="match status" value="1"/>
</dbReference>
<reference evidence="13 14" key="1">
    <citation type="submission" date="2016-08" db="EMBL/GenBank/DDBJ databases">
        <title>Draft genome of the agarase producing Sphingomonas sp. MCT13.</title>
        <authorList>
            <person name="D'Andrea M.M."/>
            <person name="Rossolini G.M."/>
            <person name="Thaller M.C."/>
        </authorList>
    </citation>
    <scope>NUCLEOTIDE SEQUENCE [LARGE SCALE GENOMIC DNA]</scope>
    <source>
        <strain evidence="13 14">MCT13</strain>
    </source>
</reference>
<comment type="similarity">
    <text evidence="3 11">Belongs to the UMP kinase family.</text>
</comment>
<feature type="binding site" evidence="11">
    <location>
        <position position="162"/>
    </location>
    <ligand>
        <name>ATP</name>
        <dbReference type="ChEBI" id="CHEBI:30616"/>
    </ligand>
</feature>
<feature type="binding site" evidence="11">
    <location>
        <position position="171"/>
    </location>
    <ligand>
        <name>ATP</name>
        <dbReference type="ChEBI" id="CHEBI:30616"/>
    </ligand>
</feature>
<dbReference type="GO" id="GO:0033862">
    <property type="term" value="F:UMP kinase activity"/>
    <property type="evidence" value="ECO:0007669"/>
    <property type="project" value="UniProtKB-EC"/>
</dbReference>
<dbReference type="FunFam" id="3.40.1160.10:FF:000001">
    <property type="entry name" value="Uridylate kinase"/>
    <property type="match status" value="1"/>
</dbReference>
<dbReference type="HAMAP" id="MF_01220_B">
    <property type="entry name" value="PyrH_B"/>
    <property type="match status" value="1"/>
</dbReference>
<evidence type="ECO:0000259" key="12">
    <source>
        <dbReference type="Pfam" id="PF00696"/>
    </source>
</evidence>
<dbReference type="Gene3D" id="3.40.1160.10">
    <property type="entry name" value="Acetylglutamate kinase-like"/>
    <property type="match status" value="1"/>
</dbReference>
<comment type="catalytic activity">
    <reaction evidence="10 11">
        <text>UMP + ATP = UDP + ADP</text>
        <dbReference type="Rhea" id="RHEA:24400"/>
        <dbReference type="ChEBI" id="CHEBI:30616"/>
        <dbReference type="ChEBI" id="CHEBI:57865"/>
        <dbReference type="ChEBI" id="CHEBI:58223"/>
        <dbReference type="ChEBI" id="CHEBI:456216"/>
        <dbReference type="EC" id="2.7.4.22"/>
    </reaction>
</comment>
<feature type="binding site" evidence="11">
    <location>
        <position position="55"/>
    </location>
    <ligand>
        <name>ATP</name>
        <dbReference type="ChEBI" id="CHEBI:30616"/>
    </ligand>
</feature>
<dbReference type="Pfam" id="PF00696">
    <property type="entry name" value="AA_kinase"/>
    <property type="match status" value="1"/>
</dbReference>
<comment type="caution">
    <text evidence="11">Lacks conserved residue(s) required for the propagation of feature annotation.</text>
</comment>
<evidence type="ECO:0000256" key="11">
    <source>
        <dbReference type="HAMAP-Rule" id="MF_01220"/>
    </source>
</evidence>
<dbReference type="InterPro" id="IPR015963">
    <property type="entry name" value="Uridylate_kinase_bac"/>
</dbReference>
<dbReference type="InterPro" id="IPR036393">
    <property type="entry name" value="AceGlu_kinase-like_sf"/>
</dbReference>
<evidence type="ECO:0000256" key="1">
    <source>
        <dbReference type="ARBA" id="ARBA00004496"/>
    </source>
</evidence>
<dbReference type="STRING" id="1888892.BFL28_06955"/>
<evidence type="ECO:0000256" key="7">
    <source>
        <dbReference type="ARBA" id="ARBA00022777"/>
    </source>
</evidence>
<feature type="binding site" evidence="11">
    <location>
        <position position="74"/>
    </location>
    <ligand>
        <name>UMP</name>
        <dbReference type="ChEBI" id="CHEBI:57865"/>
    </ligand>
</feature>
<feature type="binding site" evidence="11">
    <location>
        <begin position="135"/>
        <end position="142"/>
    </location>
    <ligand>
        <name>UMP</name>
        <dbReference type="ChEBI" id="CHEBI:57865"/>
    </ligand>
</feature>
<evidence type="ECO:0000256" key="9">
    <source>
        <dbReference type="ARBA" id="ARBA00022975"/>
    </source>
</evidence>
<organism evidence="13 14">
    <name type="scientific">Sphingomonas turrisvirgatae</name>
    <dbReference type="NCBI Taxonomy" id="1888892"/>
    <lineage>
        <taxon>Bacteria</taxon>
        <taxon>Pseudomonadati</taxon>
        <taxon>Pseudomonadota</taxon>
        <taxon>Alphaproteobacteria</taxon>
        <taxon>Sphingomonadales</taxon>
        <taxon>Sphingomonadaceae</taxon>
        <taxon>Sphingomonas</taxon>
    </lineage>
</organism>
<evidence type="ECO:0000256" key="4">
    <source>
        <dbReference type="ARBA" id="ARBA00022490"/>
    </source>
</evidence>
<dbReference type="GO" id="GO:0005829">
    <property type="term" value="C:cytosol"/>
    <property type="evidence" value="ECO:0007669"/>
    <property type="project" value="TreeGrafter"/>
</dbReference>
<accession>A0A1E3LR40</accession>
<dbReference type="PANTHER" id="PTHR42833">
    <property type="entry name" value="URIDYLATE KINASE"/>
    <property type="match status" value="1"/>
</dbReference>
<keyword evidence="14" id="KW-1185">Reference proteome</keyword>
<evidence type="ECO:0000256" key="3">
    <source>
        <dbReference type="ARBA" id="ARBA00007614"/>
    </source>
</evidence>
<comment type="subunit">
    <text evidence="11">Homohexamer.</text>
</comment>
<dbReference type="PANTHER" id="PTHR42833:SF4">
    <property type="entry name" value="URIDYLATE KINASE PUMPKIN, CHLOROPLASTIC"/>
    <property type="match status" value="1"/>
</dbReference>
<sequence length="240" mass="25841">MTEPRFKRILLKLSGEVLMGQGQFGIDPATCERVAREVKAATEAGFEICMVVGGGNIFRGLAGAAQGFERASADYMGMLATVMNALAMQNTLERLGVDTRVQSAIPMASVSEPYIRRKAMRHMEKGRVVIFAAGTGLPFFTTDTTAALRAAEMNCDALFKGTSVDGVYNADPKKVPTATRYDAVSFDQVLVENLKVMDATAVALCRDNHIPIVVFNIRDEGNLAAVLQGDGISTVVRNEV</sequence>
<dbReference type="Proteomes" id="UP000094487">
    <property type="component" value="Unassembled WGS sequence"/>
</dbReference>
<comment type="function">
    <text evidence="11">Catalyzes the reversible phosphorylation of UMP to UDP.</text>
</comment>
<dbReference type="AlphaFoldDB" id="A0A1E3LR40"/>
<name>A0A1E3LR40_9SPHN</name>
<evidence type="ECO:0000313" key="13">
    <source>
        <dbReference type="EMBL" id="ODP36144.1"/>
    </source>
</evidence>
<dbReference type="GO" id="GO:0006225">
    <property type="term" value="P:UDP biosynthetic process"/>
    <property type="evidence" value="ECO:0007669"/>
    <property type="project" value="TreeGrafter"/>
</dbReference>
<keyword evidence="7 11" id="KW-0418">Kinase</keyword>
<dbReference type="NCBIfam" id="TIGR02075">
    <property type="entry name" value="pyrH_bact"/>
    <property type="match status" value="1"/>
</dbReference>
<evidence type="ECO:0000256" key="6">
    <source>
        <dbReference type="ARBA" id="ARBA00022741"/>
    </source>
</evidence>
<dbReference type="GO" id="GO:0005524">
    <property type="term" value="F:ATP binding"/>
    <property type="evidence" value="ECO:0007669"/>
    <property type="project" value="UniProtKB-KW"/>
</dbReference>
<dbReference type="RefSeq" id="WP_069322013.1">
    <property type="nucleotide sequence ID" value="NZ_MDDS01000081.1"/>
</dbReference>
<dbReference type="EMBL" id="MDDS01000081">
    <property type="protein sequence ID" value="ODP36144.1"/>
    <property type="molecule type" value="Genomic_DNA"/>
</dbReference>
<dbReference type="CDD" id="cd04254">
    <property type="entry name" value="AAK_UMPK-PyrH-Ec"/>
    <property type="match status" value="1"/>
</dbReference>
<dbReference type="EC" id="2.7.4.22" evidence="11"/>
<keyword evidence="5 11" id="KW-0808">Transferase</keyword>
<dbReference type="GO" id="GO:0044210">
    <property type="term" value="P:'de novo' CTP biosynthetic process"/>
    <property type="evidence" value="ECO:0007669"/>
    <property type="project" value="UniProtKB-UniRule"/>
</dbReference>